<keyword evidence="5 9" id="KW-0547">Nucleotide-binding</keyword>
<accession>A0A8J7S3F5</accession>
<dbReference type="SUPFAM" id="SSF52540">
    <property type="entry name" value="P-loop containing nucleoside triphosphate hydrolases"/>
    <property type="match status" value="1"/>
</dbReference>
<dbReference type="GO" id="GO:0009236">
    <property type="term" value="P:cobalamin biosynthetic process"/>
    <property type="evidence" value="ECO:0007669"/>
    <property type="project" value="UniProtKB-UniRule"/>
</dbReference>
<name>A0A8J7S3F5_9PROT</name>
<proteinExistence type="inferred from homology"/>
<comment type="similarity">
    <text evidence="9">Belongs to the CobB/CbiA family.</text>
</comment>
<feature type="site" description="Increases nucleophilicity of active site Cys" evidence="9">
    <location>
        <position position="467"/>
    </location>
</feature>
<comment type="function">
    <text evidence="9">Catalyzes the ATP-dependent amidation of the two carboxylate groups at positions a and c of cobyrinate, using either L-glutamine or ammonia as the nitrogen source.</text>
</comment>
<feature type="active site" description="Nucleophile" evidence="9">
    <location>
        <position position="364"/>
    </location>
</feature>
<evidence type="ECO:0000256" key="5">
    <source>
        <dbReference type="ARBA" id="ARBA00022741"/>
    </source>
</evidence>
<dbReference type="RefSeq" id="WP_210682587.1">
    <property type="nucleotide sequence ID" value="NZ_JAGMWN010000006.1"/>
</dbReference>
<keyword evidence="14" id="KW-1185">Reference proteome</keyword>
<sequence>MTAPDPPAPHPAHPHPAHPRPTAPGLIVAAPKSGSGKTVLTLGLMRALTRRGLRVAPAKVGPDYIDPAFHAAACGRASVNLDPWAMRPATLDRLAAELGGGRDGTPSDIVLVEGVMGLFDGAADGTGSTADLAARAGWPVLLTLDVTGQGASAMAVIDGFARYRADISFAGVVLNRVGSARHRALIEGAGARGAAPGVPADSPPILGALMRNEGLALPARHLGLVQASETADLDTFLERAADAVEAGVDLDRLVDAARPAHLAPSSPASMDAAWGAPPGRRIAVARDAAFAFVYPHLLAEWRAVGAEILPFSPLDGQGPDAGADAVYLPGGYPELHGARIAGNAAFLDGLRAAAGRGAAIFGECGGYMVLGERIVDGDGRGHAMAGLLPLVTSFAERRLHLGYRRAAALSPCAPAAAGARLSGHEFHYATTLHEGPGDPLFHLWDAGGADLGTAGLARGTVAGSFLHIVDRA</sequence>
<evidence type="ECO:0000313" key="13">
    <source>
        <dbReference type="EMBL" id="MBP5857999.1"/>
    </source>
</evidence>
<dbReference type="Gene3D" id="3.40.50.300">
    <property type="entry name" value="P-loop containing nucleotide triphosphate hydrolases"/>
    <property type="match status" value="1"/>
</dbReference>
<dbReference type="Gene3D" id="3.40.50.880">
    <property type="match status" value="1"/>
</dbReference>
<dbReference type="InterPro" id="IPR027417">
    <property type="entry name" value="P-loop_NTPase"/>
</dbReference>
<feature type="compositionally biased region" description="Pro residues" evidence="10">
    <location>
        <begin position="1"/>
        <end position="11"/>
    </location>
</feature>
<evidence type="ECO:0000256" key="7">
    <source>
        <dbReference type="ARBA" id="ARBA00022842"/>
    </source>
</evidence>
<feature type="domain" description="CobB/CobQ-like glutamine amidotransferase" evidence="12">
    <location>
        <begin position="281"/>
        <end position="468"/>
    </location>
</feature>
<evidence type="ECO:0000259" key="11">
    <source>
        <dbReference type="Pfam" id="PF01656"/>
    </source>
</evidence>
<keyword evidence="8 9" id="KW-0315">Glutamine amidotransferase</keyword>
<feature type="region of interest" description="Disordered" evidence="10">
    <location>
        <begin position="1"/>
        <end position="25"/>
    </location>
</feature>
<comment type="miscellaneous">
    <text evidence="9">The a and c carboxylates of cobyrinate are activated for nucleophilic attack via formation of a phosphorylated intermediate by ATP. CbiA catalyzes first the amidation of the c-carboxylate, and then that of the a-carboxylate.</text>
</comment>
<evidence type="ECO:0000256" key="8">
    <source>
        <dbReference type="ARBA" id="ARBA00022962"/>
    </source>
</evidence>
<keyword evidence="7 9" id="KW-0460">Magnesium</keyword>
<dbReference type="GO" id="GO:0042242">
    <property type="term" value="F:cobyrinic acid a,c-diamide synthase activity"/>
    <property type="evidence" value="ECO:0007669"/>
    <property type="project" value="UniProtKB-UniRule"/>
</dbReference>
<gene>
    <name evidence="9" type="primary">cbiA</name>
    <name evidence="13" type="ORF">KAJ83_13355</name>
</gene>
<dbReference type="SUPFAM" id="SSF52317">
    <property type="entry name" value="Class I glutamine amidotransferase-like"/>
    <property type="match status" value="1"/>
</dbReference>
<keyword evidence="6 9" id="KW-0067">ATP-binding</keyword>
<evidence type="ECO:0000256" key="9">
    <source>
        <dbReference type="HAMAP-Rule" id="MF_00027"/>
    </source>
</evidence>
<organism evidence="13 14">
    <name type="scientific">Marivibrio halodurans</name>
    <dbReference type="NCBI Taxonomy" id="2039722"/>
    <lineage>
        <taxon>Bacteria</taxon>
        <taxon>Pseudomonadati</taxon>
        <taxon>Pseudomonadota</taxon>
        <taxon>Alphaproteobacteria</taxon>
        <taxon>Rhodospirillales</taxon>
        <taxon>Rhodospirillaceae</taxon>
        <taxon>Marivibrio</taxon>
    </lineage>
</organism>
<keyword evidence="4 9" id="KW-0436">Ligase</keyword>
<comment type="similarity">
    <text evidence="2">Belongs to the CobB/CobQ family. CobQ subfamily.</text>
</comment>
<evidence type="ECO:0000256" key="2">
    <source>
        <dbReference type="ARBA" id="ARBA00006205"/>
    </source>
</evidence>
<dbReference type="Pfam" id="PF01656">
    <property type="entry name" value="CbiA"/>
    <property type="match status" value="1"/>
</dbReference>
<dbReference type="InterPro" id="IPR004484">
    <property type="entry name" value="CbiA/CobB_synth"/>
</dbReference>
<keyword evidence="3 9" id="KW-0169">Cobalamin biosynthesis</keyword>
<dbReference type="Pfam" id="PF07685">
    <property type="entry name" value="GATase_3"/>
    <property type="match status" value="1"/>
</dbReference>
<reference evidence="13" key="1">
    <citation type="submission" date="2021-04" db="EMBL/GenBank/DDBJ databases">
        <authorList>
            <person name="Zhang D.-C."/>
        </authorList>
    </citation>
    <scope>NUCLEOTIDE SEQUENCE</scope>
    <source>
        <strain evidence="13">CGMCC 1.15697</strain>
    </source>
</reference>
<dbReference type="EMBL" id="JAGMWN010000006">
    <property type="protein sequence ID" value="MBP5857999.1"/>
    <property type="molecule type" value="Genomic_DNA"/>
</dbReference>
<evidence type="ECO:0000256" key="4">
    <source>
        <dbReference type="ARBA" id="ARBA00022598"/>
    </source>
</evidence>
<comment type="domain">
    <text evidence="9">Comprises of two domains. The C-terminal domain contains the binding site for glutamine and catalyzes the hydrolysis of this substrate to glutamate and ammonia. The N-terminal domain is anticipated to bind ATP and cobyrinate and catalyzes the ultimate synthesis of the diamide product. The ammonia produced via the glutaminase domain is probably translocated to the adjacent domain via a molecular tunnel, where it reacts with an activated intermediate.</text>
</comment>
<evidence type="ECO:0000256" key="6">
    <source>
        <dbReference type="ARBA" id="ARBA00022840"/>
    </source>
</evidence>
<dbReference type="InterPro" id="IPR029062">
    <property type="entry name" value="Class_I_gatase-like"/>
</dbReference>
<evidence type="ECO:0000256" key="3">
    <source>
        <dbReference type="ARBA" id="ARBA00022573"/>
    </source>
</evidence>
<dbReference type="Proteomes" id="UP000672602">
    <property type="component" value="Unassembled WGS sequence"/>
</dbReference>
<feature type="domain" description="CobQ/CobB/MinD/ParA nucleotide binding" evidence="11">
    <location>
        <begin position="26"/>
        <end position="221"/>
    </location>
</feature>
<dbReference type="PANTHER" id="PTHR43873">
    <property type="entry name" value="COBYRINATE A,C-DIAMIDE SYNTHASE"/>
    <property type="match status" value="1"/>
</dbReference>
<dbReference type="UniPathway" id="UPA00148">
    <property type="reaction ID" value="UER00231"/>
</dbReference>
<dbReference type="AlphaFoldDB" id="A0A8J7S3F5"/>
<comment type="cofactor">
    <cofactor evidence="1 9">
        <name>Mg(2+)</name>
        <dbReference type="ChEBI" id="CHEBI:18420"/>
    </cofactor>
</comment>
<dbReference type="EC" id="6.3.5.11" evidence="9"/>
<dbReference type="InterPro" id="IPR002586">
    <property type="entry name" value="CobQ/CobB/MinD/ParA_Nub-bd_dom"/>
</dbReference>
<comment type="caution">
    <text evidence="13">The sequence shown here is derived from an EMBL/GenBank/DDBJ whole genome shotgun (WGS) entry which is preliminary data.</text>
</comment>
<dbReference type="NCBIfam" id="TIGR00379">
    <property type="entry name" value="cobB"/>
    <property type="match status" value="1"/>
</dbReference>
<evidence type="ECO:0000259" key="12">
    <source>
        <dbReference type="Pfam" id="PF07685"/>
    </source>
</evidence>
<evidence type="ECO:0000256" key="10">
    <source>
        <dbReference type="SAM" id="MobiDB-lite"/>
    </source>
</evidence>
<comment type="catalytic activity">
    <reaction evidence="9">
        <text>cob(II)yrinate + 2 L-glutamine + 2 ATP + 2 H2O = cob(II)yrinate a,c diamide + 2 L-glutamate + 2 ADP + 2 phosphate + 2 H(+)</text>
        <dbReference type="Rhea" id="RHEA:26289"/>
        <dbReference type="ChEBI" id="CHEBI:15377"/>
        <dbReference type="ChEBI" id="CHEBI:15378"/>
        <dbReference type="ChEBI" id="CHEBI:29985"/>
        <dbReference type="ChEBI" id="CHEBI:30616"/>
        <dbReference type="ChEBI" id="CHEBI:43474"/>
        <dbReference type="ChEBI" id="CHEBI:58359"/>
        <dbReference type="ChEBI" id="CHEBI:58537"/>
        <dbReference type="ChEBI" id="CHEBI:58894"/>
        <dbReference type="ChEBI" id="CHEBI:456216"/>
        <dbReference type="EC" id="6.3.5.11"/>
    </reaction>
</comment>
<protein>
    <recommendedName>
        <fullName evidence="9">Cobyrinate a,c-diamide synthase</fullName>
        <ecNumber evidence="9">6.3.5.11</ecNumber>
    </recommendedName>
    <alternativeName>
        <fullName evidence="9">Cobyrinic acid a,c-diamide synthetase</fullName>
    </alternativeName>
</protein>
<evidence type="ECO:0000256" key="1">
    <source>
        <dbReference type="ARBA" id="ARBA00001946"/>
    </source>
</evidence>
<dbReference type="NCBIfam" id="NF002204">
    <property type="entry name" value="PRK01077.1"/>
    <property type="match status" value="1"/>
</dbReference>
<comment type="pathway">
    <text evidence="9">Cofactor biosynthesis; adenosylcobalamin biosynthesis; cob(II)yrinate a,c-diamide from sirohydrochlorin (anaerobic route): step 10/10.</text>
</comment>
<dbReference type="InterPro" id="IPR011698">
    <property type="entry name" value="GATase_3"/>
</dbReference>
<evidence type="ECO:0000313" key="14">
    <source>
        <dbReference type="Proteomes" id="UP000672602"/>
    </source>
</evidence>
<dbReference type="PROSITE" id="PS51274">
    <property type="entry name" value="GATASE_COBBQ"/>
    <property type="match status" value="1"/>
</dbReference>
<dbReference type="PANTHER" id="PTHR43873:SF1">
    <property type="entry name" value="COBYRINATE A,C-DIAMIDE SYNTHASE"/>
    <property type="match status" value="1"/>
</dbReference>
<dbReference type="GO" id="GO:0005524">
    <property type="term" value="F:ATP binding"/>
    <property type="evidence" value="ECO:0007669"/>
    <property type="project" value="UniProtKB-UniRule"/>
</dbReference>
<dbReference type="HAMAP" id="MF_00027">
    <property type="entry name" value="CobB_CbiA"/>
    <property type="match status" value="1"/>
</dbReference>